<dbReference type="Pfam" id="PF00155">
    <property type="entry name" value="Aminotran_1_2"/>
    <property type="match status" value="1"/>
</dbReference>
<dbReference type="GO" id="GO:0030170">
    <property type="term" value="F:pyridoxal phosphate binding"/>
    <property type="evidence" value="ECO:0007669"/>
    <property type="project" value="InterPro"/>
</dbReference>
<name>A0A5C2HAI5_9BACT</name>
<reference evidence="8" key="1">
    <citation type="submission" date="2019-09" db="EMBL/GenBank/DDBJ databases">
        <title>Complete genome sequencing of four Arcobacter species reveals a diverse suite of mobile elements.</title>
        <authorList>
            <person name="On S.L.W."/>
            <person name="Miller W.G."/>
            <person name="Biggs P."/>
            <person name="Cornelius A."/>
            <person name="Vandamme P."/>
        </authorList>
    </citation>
    <scope>NUCLEOTIDE SEQUENCE [LARGE SCALE GENOMIC DNA]</scope>
    <source>
        <strain evidence="8">LMG 26638</strain>
    </source>
</reference>
<dbReference type="KEGG" id="apai:APAC_2177"/>
<comment type="cofactor">
    <cofactor evidence="1">
        <name>pyridoxal 5'-phosphate</name>
        <dbReference type="ChEBI" id="CHEBI:597326"/>
    </cofactor>
</comment>
<sequence>MIDNNEYNFEEKVDRKNTNCAKWDGLDKYFGYEDLNPLWVADMDFKTPSFINDAIIKAANNSIYGYSIVSDELLNSIVSWQKNQHNWEINKEEIFMTNGVVPSYSACIEAFSDIGDEVIVQTPIYPPLYKCVTQNNRKVVVNELKNDNGYYSMDFEDLKSKITNKTKILALCSPHNPVGRVWNKEELKQLAQICIDNNIIIIADEIHSDITFKKFTPIASINEEIANQTLTLNSAGKTFNIAGLNTSYAISKNLSILGKFKKEAIKREINSVNFFGLIATQAAYENGANFVKQLNEYLKLNIEFAKNYLEKNNSKIKFYIPEATYLLWLDFKNTNLSHNEIKNKLLTKAKVALNDGVSFGSNGNNHFRLNVAVNQNALEIALNQMLKEFK</sequence>
<dbReference type="AlphaFoldDB" id="A0A5C2HAI5"/>
<keyword evidence="4 7" id="KW-0456">Lyase</keyword>
<accession>A0A5C2HAI5</accession>
<dbReference type="InterPro" id="IPR004839">
    <property type="entry name" value="Aminotransferase_I/II_large"/>
</dbReference>
<evidence type="ECO:0000256" key="5">
    <source>
        <dbReference type="ARBA" id="ARBA00037974"/>
    </source>
</evidence>
<evidence type="ECO:0000256" key="4">
    <source>
        <dbReference type="ARBA" id="ARBA00023239"/>
    </source>
</evidence>
<dbReference type="PANTHER" id="PTHR43525:SF1">
    <property type="entry name" value="PROTEIN MALY"/>
    <property type="match status" value="1"/>
</dbReference>
<dbReference type="InterPro" id="IPR015421">
    <property type="entry name" value="PyrdxlP-dep_Trfase_major"/>
</dbReference>
<dbReference type="PANTHER" id="PTHR43525">
    <property type="entry name" value="PROTEIN MALY"/>
    <property type="match status" value="1"/>
</dbReference>
<evidence type="ECO:0000313" key="7">
    <source>
        <dbReference type="EMBL" id="QEP35238.1"/>
    </source>
</evidence>
<evidence type="ECO:0000313" key="8">
    <source>
        <dbReference type="Proteomes" id="UP000322726"/>
    </source>
</evidence>
<protein>
    <recommendedName>
        <fullName evidence="2">cysteine-S-conjugate beta-lyase</fullName>
        <ecNumber evidence="2">4.4.1.13</ecNumber>
    </recommendedName>
</protein>
<dbReference type="InterPro" id="IPR027619">
    <property type="entry name" value="C-S_lyase_PatB-like"/>
</dbReference>
<dbReference type="Gene3D" id="3.40.640.10">
    <property type="entry name" value="Type I PLP-dependent aspartate aminotransferase-like (Major domain)"/>
    <property type="match status" value="1"/>
</dbReference>
<evidence type="ECO:0000256" key="3">
    <source>
        <dbReference type="ARBA" id="ARBA00022898"/>
    </source>
</evidence>
<proteinExistence type="inferred from homology"/>
<keyword evidence="8" id="KW-1185">Reference proteome</keyword>
<gene>
    <name evidence="7" type="ORF">APAC_2177</name>
</gene>
<dbReference type="InterPro" id="IPR015422">
    <property type="entry name" value="PyrdxlP-dep_Trfase_small"/>
</dbReference>
<reference evidence="7 8" key="2">
    <citation type="submission" date="2019-09" db="EMBL/GenBank/DDBJ databases">
        <title>Complete genome sequencing of four Arcobacter species reveals a diverse suite of mobile elements.</title>
        <authorList>
            <person name="Miller W.G."/>
            <person name="Yee E."/>
            <person name="Bono J.L."/>
        </authorList>
    </citation>
    <scope>NUCLEOTIDE SEQUENCE [LARGE SCALE GENOMIC DNA]</scope>
    <source>
        <strain evidence="7 8">LMG 26638</strain>
    </source>
</reference>
<comment type="similarity">
    <text evidence="5">Belongs to the class-II pyridoxal-phosphate-dependent aminotransferase family. MalY/PatB cystathionine beta-lyase subfamily.</text>
</comment>
<evidence type="ECO:0000259" key="6">
    <source>
        <dbReference type="Pfam" id="PF00155"/>
    </source>
</evidence>
<dbReference type="EC" id="4.4.1.13" evidence="2"/>
<dbReference type="NCBIfam" id="TIGR04350">
    <property type="entry name" value="C_S_lyase_PatB"/>
    <property type="match status" value="1"/>
</dbReference>
<dbReference type="InterPro" id="IPR051798">
    <property type="entry name" value="Class-II_PLP-Dep_Aminotrans"/>
</dbReference>
<evidence type="ECO:0000256" key="1">
    <source>
        <dbReference type="ARBA" id="ARBA00001933"/>
    </source>
</evidence>
<dbReference type="EMBL" id="CP035928">
    <property type="protein sequence ID" value="QEP35238.1"/>
    <property type="molecule type" value="Genomic_DNA"/>
</dbReference>
<dbReference type="GO" id="GO:0047804">
    <property type="term" value="F:cysteine-S-conjugate beta-lyase activity"/>
    <property type="evidence" value="ECO:0007669"/>
    <property type="project" value="UniProtKB-EC"/>
</dbReference>
<evidence type="ECO:0000256" key="2">
    <source>
        <dbReference type="ARBA" id="ARBA00012224"/>
    </source>
</evidence>
<keyword evidence="3" id="KW-0663">Pyridoxal phosphate</keyword>
<dbReference type="SUPFAM" id="SSF53383">
    <property type="entry name" value="PLP-dependent transferases"/>
    <property type="match status" value="1"/>
</dbReference>
<organism evidence="7 8">
    <name type="scientific">Malaciobacter pacificus</name>
    <dbReference type="NCBI Taxonomy" id="1080223"/>
    <lineage>
        <taxon>Bacteria</taxon>
        <taxon>Pseudomonadati</taxon>
        <taxon>Campylobacterota</taxon>
        <taxon>Epsilonproteobacteria</taxon>
        <taxon>Campylobacterales</taxon>
        <taxon>Arcobacteraceae</taxon>
        <taxon>Malaciobacter</taxon>
    </lineage>
</organism>
<dbReference type="Gene3D" id="3.90.1150.10">
    <property type="entry name" value="Aspartate Aminotransferase, domain 1"/>
    <property type="match status" value="1"/>
</dbReference>
<dbReference type="CDD" id="cd00609">
    <property type="entry name" value="AAT_like"/>
    <property type="match status" value="1"/>
</dbReference>
<dbReference type="Proteomes" id="UP000322726">
    <property type="component" value="Chromosome"/>
</dbReference>
<dbReference type="RefSeq" id="WP_130234137.1">
    <property type="nucleotide sequence ID" value="NZ_BMEF01000017.1"/>
</dbReference>
<feature type="domain" description="Aminotransferase class I/classII large" evidence="6">
    <location>
        <begin position="58"/>
        <end position="383"/>
    </location>
</feature>
<dbReference type="InterPro" id="IPR015424">
    <property type="entry name" value="PyrdxlP-dep_Trfase"/>
</dbReference>
<dbReference type="OrthoDB" id="9803354at2"/>
<reference evidence="7 8" key="3">
    <citation type="submission" date="2019-09" db="EMBL/GenBank/DDBJ databases">
        <title>Taxonomic note: a critical rebuttal of the proposed division of the genus Arcobacter into six genera, emended descriptions of Arcobacter anaerophilus and the genus Arcobacter, and an assessment of genus-level boundaries for Epsilonproteobacteria using in silico genomic comparator tools.</title>
        <authorList>
            <person name="On S.L.W."/>
            <person name="Miller W.G."/>
            <person name="Biggs P."/>
            <person name="Cornelius A."/>
            <person name="Vandamme P."/>
        </authorList>
    </citation>
    <scope>NUCLEOTIDE SEQUENCE [LARGE SCALE GENOMIC DNA]</scope>
    <source>
        <strain evidence="7 8">LMG 26638</strain>
    </source>
</reference>